<name>A0ABZ1BY76_9FIRM</name>
<keyword evidence="3" id="KW-1185">Reference proteome</keyword>
<proteinExistence type="predicted"/>
<keyword evidence="1" id="KW-0732">Signal</keyword>
<protein>
    <submittedName>
        <fullName evidence="2">SIMPL domain-containing protein</fullName>
    </submittedName>
</protein>
<dbReference type="PANTHER" id="PTHR34387">
    <property type="entry name" value="SLR1258 PROTEIN"/>
    <property type="match status" value="1"/>
</dbReference>
<dbReference type="Pfam" id="PF04402">
    <property type="entry name" value="SIMPL"/>
    <property type="match status" value="1"/>
</dbReference>
<dbReference type="RefSeq" id="WP_324716924.1">
    <property type="nucleotide sequence ID" value="NZ_CP141615.1"/>
</dbReference>
<dbReference type="EMBL" id="CP141615">
    <property type="protein sequence ID" value="WRP17654.1"/>
    <property type="molecule type" value="Genomic_DNA"/>
</dbReference>
<accession>A0ABZ1BY76</accession>
<evidence type="ECO:0000313" key="2">
    <source>
        <dbReference type="EMBL" id="WRP17654.1"/>
    </source>
</evidence>
<sequence length="254" mass="26819">MARWLPSAHRWRKAALALAMLGLVALPAASGDTLAAAPSQSEAERTVVVVGQARLWARPDAAQLVVGIDSEAPTAQAAQRDNARKARQVMAALDALGIPLRDLQTTSTQLMPVYRYDDQEKQPRLAGYRASYTLRLTLKDLDQVGTVVDSVVAAGANRIDSIRFMAQDTGALENEALTLAVRDAMNQARTLAAAAGVTLGPLLSISGVRFSGAPEPPIVRPLAGRAASEAATTPVEPGLLEFTASVTLTYRLGP</sequence>
<reference evidence="2 3" key="1">
    <citation type="journal article" date="2024" name="Front. Microbiol.">
        <title>Novel thermophilic genera Geochorda gen. nov. and Carboxydochorda gen. nov. from the deep terrestrial subsurface reveal the ecophysiological diversity in the class Limnochordia.</title>
        <authorList>
            <person name="Karnachuk O.V."/>
            <person name="Lukina A.P."/>
            <person name="Avakyan M.R."/>
            <person name="Kadnikov V.V."/>
            <person name="Begmatov S."/>
            <person name="Beletsky A.V."/>
            <person name="Vlasova K.G."/>
            <person name="Novikov A.A."/>
            <person name="Shcherbakova V.A."/>
            <person name="Mardanov A.V."/>
            <person name="Ravin N.V."/>
        </authorList>
    </citation>
    <scope>NUCLEOTIDE SEQUENCE [LARGE SCALE GENOMIC DNA]</scope>
    <source>
        <strain evidence="2 3">L945</strain>
    </source>
</reference>
<evidence type="ECO:0000313" key="3">
    <source>
        <dbReference type="Proteomes" id="UP001332192"/>
    </source>
</evidence>
<gene>
    <name evidence="2" type="ORF">U7230_01140</name>
</gene>
<feature type="chain" id="PRO_5046960233" evidence="1">
    <location>
        <begin position="31"/>
        <end position="254"/>
    </location>
</feature>
<organism evidence="2 3">
    <name type="scientific">Carboxydichorda subterranea</name>
    <dbReference type="NCBI Taxonomy" id="3109565"/>
    <lineage>
        <taxon>Bacteria</taxon>
        <taxon>Bacillati</taxon>
        <taxon>Bacillota</taxon>
        <taxon>Limnochordia</taxon>
        <taxon>Limnochordales</taxon>
        <taxon>Geochordaceae</taxon>
        <taxon>Carboxydichorda</taxon>
    </lineage>
</organism>
<dbReference type="Proteomes" id="UP001332192">
    <property type="component" value="Chromosome"/>
</dbReference>
<evidence type="ECO:0000256" key="1">
    <source>
        <dbReference type="SAM" id="SignalP"/>
    </source>
</evidence>
<dbReference type="Gene3D" id="3.30.110.170">
    <property type="entry name" value="Protein of unknown function (DUF541), domain 1"/>
    <property type="match status" value="1"/>
</dbReference>
<dbReference type="PANTHER" id="PTHR34387:SF1">
    <property type="entry name" value="PERIPLASMIC IMMUNOGENIC PROTEIN"/>
    <property type="match status" value="1"/>
</dbReference>
<dbReference type="InterPro" id="IPR007497">
    <property type="entry name" value="SIMPL/DUF541"/>
</dbReference>
<dbReference type="InterPro" id="IPR052022">
    <property type="entry name" value="26kDa_periplasmic_antigen"/>
</dbReference>
<feature type="signal peptide" evidence="1">
    <location>
        <begin position="1"/>
        <end position="30"/>
    </location>
</feature>
<dbReference type="Gene3D" id="3.30.70.2970">
    <property type="entry name" value="Protein of unknown function (DUF541), domain 2"/>
    <property type="match status" value="1"/>
</dbReference>